<keyword evidence="1" id="KW-1185">Reference proteome</keyword>
<evidence type="ECO:0000313" key="2">
    <source>
        <dbReference type="RefSeq" id="XP_021864024.1"/>
    </source>
</evidence>
<sequence length="143" mass="15740">MGKGTGGRGGGGGIYRSLSRFRLFRAGIFGGYGSVHNDMLKRIAISRGLRDVDELLVVLGKQETGVSTDEAFDLLEKEAGIDAVVDAIYDGMYAGGRRGHHCQKLLRVYKEVVVEGKELGENDYWDISYMKHLKKYCGFNAGE</sequence>
<dbReference type="Proteomes" id="UP000813463">
    <property type="component" value="Chromosome 1"/>
</dbReference>
<name>A0A9R0KA17_SPIOL</name>
<proteinExistence type="predicted"/>
<gene>
    <name evidence="2" type="primary">LOC110802871</name>
</gene>
<protein>
    <submittedName>
        <fullName evidence="2">Uncharacterized protein isoform X1</fullName>
    </submittedName>
</protein>
<dbReference type="GeneID" id="110802871"/>
<reference evidence="2" key="2">
    <citation type="submission" date="2025-08" db="UniProtKB">
        <authorList>
            <consortium name="RefSeq"/>
        </authorList>
    </citation>
    <scope>IDENTIFICATION</scope>
    <source>
        <tissue evidence="2">Leaf</tissue>
    </source>
</reference>
<dbReference type="OrthoDB" id="1808943at2759"/>
<dbReference type="RefSeq" id="XP_021864024.1">
    <property type="nucleotide sequence ID" value="XM_022008332.2"/>
</dbReference>
<dbReference type="AlphaFoldDB" id="A0A9R0KA17"/>
<organism evidence="1 2">
    <name type="scientific">Spinacia oleracea</name>
    <name type="common">Spinach</name>
    <dbReference type="NCBI Taxonomy" id="3562"/>
    <lineage>
        <taxon>Eukaryota</taxon>
        <taxon>Viridiplantae</taxon>
        <taxon>Streptophyta</taxon>
        <taxon>Embryophyta</taxon>
        <taxon>Tracheophyta</taxon>
        <taxon>Spermatophyta</taxon>
        <taxon>Magnoliopsida</taxon>
        <taxon>eudicotyledons</taxon>
        <taxon>Gunneridae</taxon>
        <taxon>Pentapetalae</taxon>
        <taxon>Caryophyllales</taxon>
        <taxon>Chenopodiaceae</taxon>
        <taxon>Chenopodioideae</taxon>
        <taxon>Anserineae</taxon>
        <taxon>Spinacia</taxon>
    </lineage>
</organism>
<dbReference type="KEGG" id="soe:110802871"/>
<accession>A0A9R0KA17</accession>
<reference evidence="1" key="1">
    <citation type="journal article" date="2021" name="Nat. Commun.">
        <title>Genomic analyses provide insights into spinach domestication and the genetic basis of agronomic traits.</title>
        <authorList>
            <person name="Cai X."/>
            <person name="Sun X."/>
            <person name="Xu C."/>
            <person name="Sun H."/>
            <person name="Wang X."/>
            <person name="Ge C."/>
            <person name="Zhang Z."/>
            <person name="Wang Q."/>
            <person name="Fei Z."/>
            <person name="Jiao C."/>
            <person name="Wang Q."/>
        </authorList>
    </citation>
    <scope>NUCLEOTIDE SEQUENCE [LARGE SCALE GENOMIC DNA]</scope>
    <source>
        <strain evidence="1">cv. Varoflay</strain>
    </source>
</reference>
<evidence type="ECO:0000313" key="1">
    <source>
        <dbReference type="Proteomes" id="UP000813463"/>
    </source>
</evidence>